<dbReference type="GO" id="GO:0016746">
    <property type="term" value="F:acyltransferase activity"/>
    <property type="evidence" value="ECO:0007669"/>
    <property type="project" value="UniProtKB-KW"/>
</dbReference>
<dbReference type="PROSITE" id="PS00101">
    <property type="entry name" value="HEXAPEP_TRANSFERASES"/>
    <property type="match status" value="1"/>
</dbReference>
<dbReference type="SUPFAM" id="SSF51161">
    <property type="entry name" value="Trimeric LpxA-like enzymes"/>
    <property type="match status" value="1"/>
</dbReference>
<reference evidence="4" key="1">
    <citation type="submission" date="2019-02" db="EMBL/GenBank/DDBJ databases">
        <authorList>
            <person name="Gruber-Vodicka R. H."/>
            <person name="Seah K. B. B."/>
        </authorList>
    </citation>
    <scope>NUCLEOTIDE SEQUENCE</scope>
    <source>
        <strain evidence="4">BECK_BZ131</strain>
    </source>
</reference>
<dbReference type="InterPro" id="IPR011004">
    <property type="entry name" value="Trimer_LpxA-like_sf"/>
</dbReference>
<protein>
    <submittedName>
        <fullName evidence="4">Acetyltransferase (Isoleucine patch superfamily)</fullName>
    </submittedName>
</protein>
<dbReference type="InterPro" id="IPR051159">
    <property type="entry name" value="Hexapeptide_acetyltransf"/>
</dbReference>
<dbReference type="Gene3D" id="2.160.10.10">
    <property type="entry name" value="Hexapeptide repeat proteins"/>
    <property type="match status" value="1"/>
</dbReference>
<gene>
    <name evidence="4" type="ORF">BECKFW1821C_GA0114237_11691</name>
</gene>
<keyword evidence="2" id="KW-0677">Repeat</keyword>
<proteinExistence type="predicted"/>
<evidence type="ECO:0000256" key="3">
    <source>
        <dbReference type="ARBA" id="ARBA00023315"/>
    </source>
</evidence>
<dbReference type="EMBL" id="CAADFE010000169">
    <property type="protein sequence ID" value="VFJ78151.1"/>
    <property type="molecule type" value="Genomic_DNA"/>
</dbReference>
<dbReference type="CDD" id="cd04647">
    <property type="entry name" value="LbH_MAT_like"/>
    <property type="match status" value="1"/>
</dbReference>
<keyword evidence="3" id="KW-0012">Acyltransferase</keyword>
<evidence type="ECO:0000313" key="4">
    <source>
        <dbReference type="EMBL" id="VFJ78151.1"/>
    </source>
</evidence>
<evidence type="ECO:0000256" key="1">
    <source>
        <dbReference type="ARBA" id="ARBA00022679"/>
    </source>
</evidence>
<dbReference type="AlphaFoldDB" id="A0A450U484"/>
<dbReference type="PANTHER" id="PTHR23416">
    <property type="entry name" value="SIALIC ACID SYNTHASE-RELATED"/>
    <property type="match status" value="1"/>
</dbReference>
<name>A0A450U484_9GAMM</name>
<dbReference type="InterPro" id="IPR001451">
    <property type="entry name" value="Hexapep"/>
</dbReference>
<accession>A0A450U484</accession>
<evidence type="ECO:0000256" key="2">
    <source>
        <dbReference type="ARBA" id="ARBA00022737"/>
    </source>
</evidence>
<organism evidence="4">
    <name type="scientific">Candidatus Kentrum sp. FW</name>
    <dbReference type="NCBI Taxonomy" id="2126338"/>
    <lineage>
        <taxon>Bacteria</taxon>
        <taxon>Pseudomonadati</taxon>
        <taxon>Pseudomonadota</taxon>
        <taxon>Gammaproteobacteria</taxon>
        <taxon>Candidatus Kentrum</taxon>
    </lineage>
</organism>
<keyword evidence="1 4" id="KW-0808">Transferase</keyword>
<dbReference type="Pfam" id="PF00132">
    <property type="entry name" value="Hexapep"/>
    <property type="match status" value="1"/>
</dbReference>
<dbReference type="InterPro" id="IPR018357">
    <property type="entry name" value="Hexapep_transf_CS"/>
</dbReference>
<sequence length="149" mass="16373">MLGNSRLIINGNFEIYPGAHIIIRENAILTLGSGFTNRHLKIRCLHRIDIGHDVAISENVTIWDGDAHEMGYQGYVKMAPVSIGNRVWIGTNVIILKSVTIGDSAVIEAGSVVTRNVPPNSLAAVIPPELLARLRLRPMNHNPALVKRR</sequence>